<dbReference type="AlphaFoldDB" id="A0ABD5SST3"/>
<reference evidence="2 3" key="1">
    <citation type="journal article" date="2019" name="Int. J. Syst. Evol. Microbiol.">
        <title>The Global Catalogue of Microorganisms (GCM) 10K type strain sequencing project: providing services to taxonomists for standard genome sequencing and annotation.</title>
        <authorList>
            <consortium name="The Broad Institute Genomics Platform"/>
            <consortium name="The Broad Institute Genome Sequencing Center for Infectious Disease"/>
            <person name="Wu L."/>
            <person name="Ma J."/>
        </authorList>
    </citation>
    <scope>NUCLEOTIDE SEQUENCE [LARGE SCALE GENOMIC DNA]</scope>
    <source>
        <strain evidence="2 3">LMG 29247</strain>
    </source>
</reference>
<gene>
    <name evidence="2" type="ORF">ACFQE6_25310</name>
</gene>
<evidence type="ECO:0000313" key="2">
    <source>
        <dbReference type="EMBL" id="MFC6768199.1"/>
    </source>
</evidence>
<dbReference type="Proteomes" id="UP001596383">
    <property type="component" value="Unassembled WGS sequence"/>
</dbReference>
<dbReference type="RefSeq" id="WP_273741007.1">
    <property type="nucleotide sequence ID" value="NZ_JAQIVI010000507.1"/>
</dbReference>
<organism evidence="2 3">
    <name type="scientific">Natrinema soli</name>
    <dbReference type="NCBI Taxonomy" id="1930624"/>
    <lineage>
        <taxon>Archaea</taxon>
        <taxon>Methanobacteriati</taxon>
        <taxon>Methanobacteriota</taxon>
        <taxon>Stenosarchaea group</taxon>
        <taxon>Halobacteria</taxon>
        <taxon>Halobacteriales</taxon>
        <taxon>Natrialbaceae</taxon>
        <taxon>Natrinema</taxon>
    </lineage>
</organism>
<feature type="region of interest" description="Disordered" evidence="1">
    <location>
        <begin position="1"/>
        <end position="21"/>
    </location>
</feature>
<proteinExistence type="predicted"/>
<keyword evidence="3" id="KW-1185">Reference proteome</keyword>
<comment type="caution">
    <text evidence="2">The sequence shown here is derived from an EMBL/GenBank/DDBJ whole genome shotgun (WGS) entry which is preliminary data.</text>
</comment>
<accession>A0ABD5SST3</accession>
<name>A0ABD5SST3_9EURY</name>
<dbReference type="Pfam" id="PF12974">
    <property type="entry name" value="Phosphonate-bd"/>
    <property type="match status" value="1"/>
</dbReference>
<evidence type="ECO:0000313" key="3">
    <source>
        <dbReference type="Proteomes" id="UP001596383"/>
    </source>
</evidence>
<dbReference type="PANTHER" id="PTHR35841">
    <property type="entry name" value="PHOSPHONATES-BINDING PERIPLASMIC PROTEIN"/>
    <property type="match status" value="1"/>
</dbReference>
<feature type="compositionally biased region" description="Polar residues" evidence="1">
    <location>
        <begin position="7"/>
        <end position="19"/>
    </location>
</feature>
<dbReference type="EMBL" id="JBHSWV010000507">
    <property type="protein sequence ID" value="MFC6768199.1"/>
    <property type="molecule type" value="Genomic_DNA"/>
</dbReference>
<dbReference type="SUPFAM" id="SSF53850">
    <property type="entry name" value="Periplasmic binding protein-like II"/>
    <property type="match status" value="1"/>
</dbReference>
<evidence type="ECO:0000256" key="1">
    <source>
        <dbReference type="SAM" id="MobiDB-lite"/>
    </source>
</evidence>
<sequence length="340" mass="37639">MADEIRTTTSNDQTESKGTVTERLSRRRFAIGVATGTAALTGLAGCSSVISRDDGDTVTMLLTPDTPSDVRPQYEPVHNMLEGEIDGLTLEMEVPQDYSAVRTALESEQGEIGMDDVTLISKPDMMDLFGTAVTGGTAFYFSMMLTKPDSDIDKRTDLKGKNVAFADRLSTSGSIFAVYALKEAGLDVGDAPDGDPVDFDGNWSNHENAVNQLINDEVDACCTWTGNGMAYLAEDQELPEEVEEGDSFIDNRGQENETLRPFWWSFPIPKQPIYARSSWDSPMKEEIREALLASDEELIREYMPDDYNENDLPFTTLEETGMDNYEPVITRLNDLNIDLG</sequence>
<protein>
    <submittedName>
        <fullName evidence="2">PhnD/SsuA/transferrin family substrate-binding protein</fullName>
    </submittedName>
</protein>
<dbReference type="Gene3D" id="3.40.190.10">
    <property type="entry name" value="Periplasmic binding protein-like II"/>
    <property type="match status" value="2"/>
</dbReference>
<dbReference type="PANTHER" id="PTHR35841:SF1">
    <property type="entry name" value="PHOSPHONATES-BINDING PERIPLASMIC PROTEIN"/>
    <property type="match status" value="1"/>
</dbReference>